<evidence type="ECO:0000256" key="1">
    <source>
        <dbReference type="ARBA" id="ARBA00004123"/>
    </source>
</evidence>
<name>A0AAD6XEZ7_9AGAR</name>
<dbReference type="InterPro" id="IPR050987">
    <property type="entry name" value="AtrR-like"/>
</dbReference>
<dbReference type="GO" id="GO:0005634">
    <property type="term" value="C:nucleus"/>
    <property type="evidence" value="ECO:0007669"/>
    <property type="project" value="UniProtKB-SubCell"/>
</dbReference>
<reference evidence="6" key="1">
    <citation type="submission" date="2023-03" db="EMBL/GenBank/DDBJ databases">
        <title>Massive genome expansion in bonnet fungi (Mycena s.s.) driven by repeated elements and novel gene families across ecological guilds.</title>
        <authorList>
            <consortium name="Lawrence Berkeley National Laboratory"/>
            <person name="Harder C.B."/>
            <person name="Miyauchi S."/>
            <person name="Viragh M."/>
            <person name="Kuo A."/>
            <person name="Thoen E."/>
            <person name="Andreopoulos B."/>
            <person name="Lu D."/>
            <person name="Skrede I."/>
            <person name="Drula E."/>
            <person name="Henrissat B."/>
            <person name="Morin E."/>
            <person name="Kohler A."/>
            <person name="Barry K."/>
            <person name="LaButti K."/>
            <person name="Morin E."/>
            <person name="Salamov A."/>
            <person name="Lipzen A."/>
            <person name="Mereny Z."/>
            <person name="Hegedus B."/>
            <person name="Baldrian P."/>
            <person name="Stursova M."/>
            <person name="Weitz H."/>
            <person name="Taylor A."/>
            <person name="Grigoriev I.V."/>
            <person name="Nagy L.G."/>
            <person name="Martin F."/>
            <person name="Kauserud H."/>
        </authorList>
    </citation>
    <scope>NUCLEOTIDE SEQUENCE</scope>
    <source>
        <strain evidence="6">CBHHK200</strain>
    </source>
</reference>
<keyword evidence="7" id="KW-1185">Reference proteome</keyword>
<dbReference type="CDD" id="cd12148">
    <property type="entry name" value="fungal_TF_MHR"/>
    <property type="match status" value="1"/>
</dbReference>
<dbReference type="Pfam" id="PF04082">
    <property type="entry name" value="Fungal_trans"/>
    <property type="match status" value="1"/>
</dbReference>
<sequence length="541" mass="61186">MQWEGGREEISENFGLLTQWMLPASTDGPQCMYVYPDPDLLTSLVELYFKEVNPYWPVLHRPTFERKLANDLHLYNHNFGATLLLVCSLGALHSDDPRIYLQGAHIHTAGWKWGRQVRVVPEHLMGRCDLYELQTMALSTLYFLAISPTVAWNHVGLGLRRAQDVGAHRRRTGAPTAEGEEWKRVFWVLLCLEWMFGAVSGRPLAIHIQDFDQELPIDCDDEYWDLPGPQKFTQPKDKPSWISYFICFAKLLEIQSTVVTTLYSPKRPKNIHGQSCPPTDAQCIMVFDSTLNSWVNQLPEHLRWDPDRRNRLHLTQSGVLHAAFSSVQILIHRPYIPFGSLQSATVPSLALCTNAARLCTHVLETHIRLGIPPSFTMGPSVFSAAVVIILNAWIGGNSDFANTPSKELDQVYTCLRFLAQVEKRHLSAGRYTDLINRLLYSGESLDSLIGHGLLPAAPPSVQLDFGLAEWSQVPSACEIEDFKGNAHDLHSAFPYSESHDLGRMDALFPTRSANPDTVVVWSTMPMSHVDNWSYMRQNNLQ</sequence>
<evidence type="ECO:0000259" key="5">
    <source>
        <dbReference type="SMART" id="SM00906"/>
    </source>
</evidence>
<keyword evidence="2" id="KW-0479">Metal-binding</keyword>
<accession>A0AAD6XEZ7</accession>
<evidence type="ECO:0000256" key="2">
    <source>
        <dbReference type="ARBA" id="ARBA00022723"/>
    </source>
</evidence>
<dbReference type="InterPro" id="IPR007219">
    <property type="entry name" value="XnlR_reg_dom"/>
</dbReference>
<dbReference type="EMBL" id="JARJCM010000004">
    <property type="protein sequence ID" value="KAJ7045815.1"/>
    <property type="molecule type" value="Genomic_DNA"/>
</dbReference>
<comment type="caution">
    <text evidence="6">The sequence shown here is derived from an EMBL/GenBank/DDBJ whole genome shotgun (WGS) entry which is preliminary data.</text>
</comment>
<evidence type="ECO:0000256" key="4">
    <source>
        <dbReference type="ARBA" id="ARBA00023242"/>
    </source>
</evidence>
<protein>
    <submittedName>
        <fullName evidence="6">Fungal-specific transcription factor domain-containing protein</fullName>
    </submittedName>
</protein>
<dbReference type="GO" id="GO:0003700">
    <property type="term" value="F:DNA-binding transcription factor activity"/>
    <property type="evidence" value="ECO:0007669"/>
    <property type="project" value="InterPro"/>
</dbReference>
<evidence type="ECO:0000313" key="6">
    <source>
        <dbReference type="EMBL" id="KAJ7045815.1"/>
    </source>
</evidence>
<keyword evidence="4" id="KW-0539">Nucleus</keyword>
<dbReference type="AlphaFoldDB" id="A0AAD6XEZ7"/>
<dbReference type="GO" id="GO:0006351">
    <property type="term" value="P:DNA-templated transcription"/>
    <property type="evidence" value="ECO:0007669"/>
    <property type="project" value="InterPro"/>
</dbReference>
<keyword evidence="3" id="KW-0238">DNA-binding</keyword>
<gene>
    <name evidence="6" type="ORF">C8F04DRAFT_450097</name>
</gene>
<dbReference type="GO" id="GO:0008270">
    <property type="term" value="F:zinc ion binding"/>
    <property type="evidence" value="ECO:0007669"/>
    <property type="project" value="InterPro"/>
</dbReference>
<dbReference type="PANTHER" id="PTHR46910:SF3">
    <property type="entry name" value="HALOTOLERANCE PROTEIN 9-RELATED"/>
    <property type="match status" value="1"/>
</dbReference>
<proteinExistence type="predicted"/>
<dbReference type="Proteomes" id="UP001218188">
    <property type="component" value="Unassembled WGS sequence"/>
</dbReference>
<organism evidence="6 7">
    <name type="scientific">Mycena alexandri</name>
    <dbReference type="NCBI Taxonomy" id="1745969"/>
    <lineage>
        <taxon>Eukaryota</taxon>
        <taxon>Fungi</taxon>
        <taxon>Dikarya</taxon>
        <taxon>Basidiomycota</taxon>
        <taxon>Agaricomycotina</taxon>
        <taxon>Agaricomycetes</taxon>
        <taxon>Agaricomycetidae</taxon>
        <taxon>Agaricales</taxon>
        <taxon>Marasmiineae</taxon>
        <taxon>Mycenaceae</taxon>
        <taxon>Mycena</taxon>
    </lineage>
</organism>
<dbReference type="GO" id="GO:0003677">
    <property type="term" value="F:DNA binding"/>
    <property type="evidence" value="ECO:0007669"/>
    <property type="project" value="UniProtKB-KW"/>
</dbReference>
<dbReference type="PANTHER" id="PTHR46910">
    <property type="entry name" value="TRANSCRIPTION FACTOR PDR1"/>
    <property type="match status" value="1"/>
</dbReference>
<comment type="subcellular location">
    <subcellularLocation>
        <location evidence="1">Nucleus</location>
    </subcellularLocation>
</comment>
<dbReference type="SMART" id="SM00906">
    <property type="entry name" value="Fungal_trans"/>
    <property type="match status" value="1"/>
</dbReference>
<evidence type="ECO:0000313" key="7">
    <source>
        <dbReference type="Proteomes" id="UP001218188"/>
    </source>
</evidence>
<evidence type="ECO:0000256" key="3">
    <source>
        <dbReference type="ARBA" id="ARBA00023125"/>
    </source>
</evidence>
<feature type="domain" description="Xylanolytic transcriptional activator regulatory" evidence="5">
    <location>
        <begin position="151"/>
        <end position="222"/>
    </location>
</feature>